<dbReference type="InterPro" id="IPR053224">
    <property type="entry name" value="Sensory_adhesion_molecule"/>
</dbReference>
<dbReference type="EMBL" id="KZ451921">
    <property type="protein sequence ID" value="PKA62050.1"/>
    <property type="molecule type" value="Genomic_DNA"/>
</dbReference>
<evidence type="ECO:0000313" key="3">
    <source>
        <dbReference type="EMBL" id="PKA62050.1"/>
    </source>
</evidence>
<name>A0A2I0B2M6_9ASPA</name>
<keyword evidence="4" id="KW-1185">Reference proteome</keyword>
<evidence type="ECO:0000256" key="1">
    <source>
        <dbReference type="SAM" id="Phobius"/>
    </source>
</evidence>
<dbReference type="PANTHER" id="PTHR31460:SF3">
    <property type="entry name" value="MESOCENTIN"/>
    <property type="match status" value="1"/>
</dbReference>
<keyword evidence="1" id="KW-0812">Transmembrane</keyword>
<dbReference type="InterPro" id="IPR015943">
    <property type="entry name" value="WD40/YVTN_repeat-like_dom_sf"/>
</dbReference>
<proteinExistence type="predicted"/>
<evidence type="ECO:0000313" key="4">
    <source>
        <dbReference type="Proteomes" id="UP000236161"/>
    </source>
</evidence>
<dbReference type="OrthoDB" id="1885092at2759"/>
<dbReference type="GO" id="GO:0005783">
    <property type="term" value="C:endoplasmic reticulum"/>
    <property type="evidence" value="ECO:0007669"/>
    <property type="project" value="TreeGrafter"/>
</dbReference>
<keyword evidence="1" id="KW-1133">Transmembrane helix</keyword>
<accession>A0A2I0B2M6</accession>
<reference evidence="3 4" key="1">
    <citation type="journal article" date="2017" name="Nature">
        <title>The Apostasia genome and the evolution of orchids.</title>
        <authorList>
            <person name="Zhang G.Q."/>
            <person name="Liu K.W."/>
            <person name="Li Z."/>
            <person name="Lohaus R."/>
            <person name="Hsiao Y.Y."/>
            <person name="Niu S.C."/>
            <person name="Wang J.Y."/>
            <person name="Lin Y.C."/>
            <person name="Xu Q."/>
            <person name="Chen L.J."/>
            <person name="Yoshida K."/>
            <person name="Fujiwara S."/>
            <person name="Wang Z.W."/>
            <person name="Zhang Y.Q."/>
            <person name="Mitsuda N."/>
            <person name="Wang M."/>
            <person name="Liu G.H."/>
            <person name="Pecoraro L."/>
            <person name="Huang H.X."/>
            <person name="Xiao X.J."/>
            <person name="Lin M."/>
            <person name="Wu X.Y."/>
            <person name="Wu W.L."/>
            <person name="Chen Y.Y."/>
            <person name="Chang S.B."/>
            <person name="Sakamoto S."/>
            <person name="Ohme-Takagi M."/>
            <person name="Yagi M."/>
            <person name="Zeng S.J."/>
            <person name="Shen C.Y."/>
            <person name="Yeh C.M."/>
            <person name="Luo Y.B."/>
            <person name="Tsai W.C."/>
            <person name="Van de Peer Y."/>
            <person name="Liu Z.J."/>
        </authorList>
    </citation>
    <scope>NUCLEOTIDE SEQUENCE [LARGE SCALE GENOMIC DNA]</scope>
    <source>
        <strain evidence="4">cv. Shenzhen</strain>
        <tissue evidence="3">Stem</tissue>
    </source>
</reference>
<feature type="chain" id="PRO_5014187522" description="SMP-30/Gluconolactonase/LRE-like region domain-containing protein" evidence="2">
    <location>
        <begin position="22"/>
        <end position="335"/>
    </location>
</feature>
<feature type="signal peptide" evidence="2">
    <location>
        <begin position="1"/>
        <end position="21"/>
    </location>
</feature>
<evidence type="ECO:0008006" key="5">
    <source>
        <dbReference type="Google" id="ProtNLM"/>
    </source>
</evidence>
<dbReference type="Gene3D" id="2.130.10.10">
    <property type="entry name" value="YVTN repeat-like/Quinoprotein amine dehydrogenase"/>
    <property type="match status" value="1"/>
</dbReference>
<gene>
    <name evidence="3" type="ORF">AXF42_Ash018275</name>
</gene>
<evidence type="ECO:0000256" key="2">
    <source>
        <dbReference type="SAM" id="SignalP"/>
    </source>
</evidence>
<dbReference type="Proteomes" id="UP000236161">
    <property type="component" value="Unassembled WGS sequence"/>
</dbReference>
<dbReference type="PANTHER" id="PTHR31460">
    <property type="match status" value="1"/>
</dbReference>
<protein>
    <recommendedName>
        <fullName evidence="5">SMP-30/Gluconolactonase/LRE-like region domain-containing protein</fullName>
    </recommendedName>
</protein>
<dbReference type="SUPFAM" id="SSF63825">
    <property type="entry name" value="YWTD domain"/>
    <property type="match status" value="1"/>
</dbReference>
<dbReference type="STRING" id="1088818.A0A2I0B2M6"/>
<organism evidence="3 4">
    <name type="scientific">Apostasia shenzhenica</name>
    <dbReference type="NCBI Taxonomy" id="1088818"/>
    <lineage>
        <taxon>Eukaryota</taxon>
        <taxon>Viridiplantae</taxon>
        <taxon>Streptophyta</taxon>
        <taxon>Embryophyta</taxon>
        <taxon>Tracheophyta</taxon>
        <taxon>Spermatophyta</taxon>
        <taxon>Magnoliopsida</taxon>
        <taxon>Liliopsida</taxon>
        <taxon>Asparagales</taxon>
        <taxon>Orchidaceae</taxon>
        <taxon>Apostasioideae</taxon>
        <taxon>Apostasia</taxon>
    </lineage>
</organism>
<sequence>MPSLPPLLPIVFFLFLRTAFSAHRHIISIPAGVVRPAAVAWDSTVQHFLVASASSPLIFSVSDAGVSETIVSDPLLPPSSFACAIAVDDRRRRLIVALRNPDSLAAYDLRSARPHRCIFSTTLPAAPGSVTLAPATGHAFVTGSGSGVIWKADLEGNVTDLSRSAVYAAAGLDGVAHVRKGFLLVVQGKTGRIFKVDEEDGAAKEVIGSNGNLARDAETVAVMTDGSAVVAGGRVARTVRSGDGWAEAAVKGEVEVEEGKKVRGLALRDGKKAYVLVTPATDEGEEMGSKIVEVEWEEEGDLVWAMVLVGLGLVYFLYWRFQMRQLVSNMNKKRA</sequence>
<keyword evidence="1" id="KW-0472">Membrane</keyword>
<dbReference type="AlphaFoldDB" id="A0A2I0B2M6"/>
<feature type="transmembrane region" description="Helical" evidence="1">
    <location>
        <begin position="302"/>
        <end position="321"/>
    </location>
</feature>
<keyword evidence="2" id="KW-0732">Signal</keyword>